<dbReference type="AlphaFoldDB" id="A0A4Q9N5V8"/>
<dbReference type="GO" id="GO:0005829">
    <property type="term" value="C:cytosol"/>
    <property type="evidence" value="ECO:0007669"/>
    <property type="project" value="TreeGrafter"/>
</dbReference>
<dbReference type="Proteomes" id="UP000292957">
    <property type="component" value="Unassembled WGS sequence"/>
</dbReference>
<dbReference type="CDD" id="cd07067">
    <property type="entry name" value="HP_PGM_like"/>
    <property type="match status" value="1"/>
</dbReference>
<evidence type="ECO:0000256" key="3">
    <source>
        <dbReference type="PIRSR" id="PIRSR613078-2"/>
    </source>
</evidence>
<feature type="active site" description="Proton donor/acceptor" evidence="2">
    <location>
        <position position="86"/>
    </location>
</feature>
<feature type="active site" description="Tele-phosphohistidine intermediate" evidence="2">
    <location>
        <position position="12"/>
    </location>
</feature>
<gene>
    <name evidence="4" type="ORF">BD311DRAFT_783281</name>
</gene>
<dbReference type="OMA" id="DANNERW"/>
<keyword evidence="1" id="KW-0378">Hydrolase</keyword>
<evidence type="ECO:0000313" key="4">
    <source>
        <dbReference type="EMBL" id="TBU35625.1"/>
    </source>
</evidence>
<dbReference type="PANTHER" id="PTHR46517:SF1">
    <property type="entry name" value="FRUCTOSE-2,6-BISPHOSPHATASE TIGAR"/>
    <property type="match status" value="1"/>
</dbReference>
<dbReference type="InterPro" id="IPR051695">
    <property type="entry name" value="Phosphoglycerate_Mutase"/>
</dbReference>
<dbReference type="SUPFAM" id="SSF53254">
    <property type="entry name" value="Phosphoglycerate mutase-like"/>
    <property type="match status" value="1"/>
</dbReference>
<dbReference type="InterPro" id="IPR001345">
    <property type="entry name" value="PG/BPGM_mutase_AS"/>
</dbReference>
<dbReference type="GO" id="GO:0043456">
    <property type="term" value="P:regulation of pentose-phosphate shunt"/>
    <property type="evidence" value="ECO:0007669"/>
    <property type="project" value="TreeGrafter"/>
</dbReference>
<dbReference type="SMART" id="SM00855">
    <property type="entry name" value="PGAM"/>
    <property type="match status" value="1"/>
</dbReference>
<dbReference type="InterPro" id="IPR029033">
    <property type="entry name" value="His_PPase_superfam"/>
</dbReference>
<reference evidence="4" key="1">
    <citation type="submission" date="2019-01" db="EMBL/GenBank/DDBJ databases">
        <title>Draft genome sequences of three monokaryotic isolates of the white-rot basidiomycete fungus Dichomitus squalens.</title>
        <authorList>
            <consortium name="DOE Joint Genome Institute"/>
            <person name="Lopez S.C."/>
            <person name="Andreopoulos B."/>
            <person name="Pangilinan J."/>
            <person name="Lipzen A."/>
            <person name="Riley R."/>
            <person name="Ahrendt S."/>
            <person name="Ng V."/>
            <person name="Barry K."/>
            <person name="Daum C."/>
            <person name="Grigoriev I.V."/>
            <person name="Hilden K.S."/>
            <person name="Makela M.R."/>
            <person name="de Vries R.P."/>
        </authorList>
    </citation>
    <scope>NUCLEOTIDE SEQUENCE [LARGE SCALE GENOMIC DNA]</scope>
    <source>
        <strain evidence="4">OM18370.1</strain>
    </source>
</reference>
<feature type="binding site" evidence="3">
    <location>
        <begin position="11"/>
        <end position="18"/>
    </location>
    <ligand>
        <name>substrate</name>
    </ligand>
</feature>
<proteinExistence type="predicted"/>
<dbReference type="GO" id="GO:0004331">
    <property type="term" value="F:fructose-2,6-bisphosphate 2-phosphatase activity"/>
    <property type="evidence" value="ECO:0007669"/>
    <property type="project" value="TreeGrafter"/>
</dbReference>
<dbReference type="PANTHER" id="PTHR46517">
    <property type="entry name" value="FRUCTOSE-2,6-BISPHOSPHATASE TIGAR"/>
    <property type="match status" value="1"/>
</dbReference>
<accession>A0A4Q9N5V8</accession>
<dbReference type="InterPro" id="IPR013078">
    <property type="entry name" value="His_Pase_superF_clade-1"/>
</dbReference>
<dbReference type="OrthoDB" id="354304at2759"/>
<organism evidence="4">
    <name type="scientific">Dichomitus squalens</name>
    <dbReference type="NCBI Taxonomy" id="114155"/>
    <lineage>
        <taxon>Eukaryota</taxon>
        <taxon>Fungi</taxon>
        <taxon>Dikarya</taxon>
        <taxon>Basidiomycota</taxon>
        <taxon>Agaricomycotina</taxon>
        <taxon>Agaricomycetes</taxon>
        <taxon>Polyporales</taxon>
        <taxon>Polyporaceae</taxon>
        <taxon>Dichomitus</taxon>
    </lineage>
</organism>
<evidence type="ECO:0000256" key="2">
    <source>
        <dbReference type="PIRSR" id="PIRSR613078-1"/>
    </source>
</evidence>
<dbReference type="PROSITE" id="PS00175">
    <property type="entry name" value="PG_MUTASE"/>
    <property type="match status" value="1"/>
</dbReference>
<feature type="binding site" evidence="3">
    <location>
        <position position="61"/>
    </location>
    <ligand>
        <name>substrate</name>
    </ligand>
</feature>
<dbReference type="Gene3D" id="3.40.50.1240">
    <property type="entry name" value="Phosphoglycerate mutase-like"/>
    <property type="match status" value="1"/>
</dbReference>
<sequence length="220" mass="23700">MTVVAKVYIVRHGETDANRQGIIQGQLDTVLNDAGINQARLTADALEDVPFGAAYSSDLQRAKKTAEIVLESHPNVQLETTEALRERYMGEWQGGSVARRTDPPPDLEPVIDFTTRSVGWWNSTVALNGDAADEELLGLDFEPVHILAVSHGGLIGSLITNLIGSRKLQAAEGVAVGWCFNASISVIDVDETGKGVLVSYADTTHLDGDVLEHNADVRLN</sequence>
<evidence type="ECO:0000256" key="1">
    <source>
        <dbReference type="ARBA" id="ARBA00022801"/>
    </source>
</evidence>
<protein>
    <submittedName>
        <fullName evidence="4">Phosphoglycerate mutase-like protein</fullName>
    </submittedName>
</protein>
<name>A0A4Q9N5V8_9APHY</name>
<dbReference type="GO" id="GO:0045820">
    <property type="term" value="P:negative regulation of glycolytic process"/>
    <property type="evidence" value="ECO:0007669"/>
    <property type="project" value="TreeGrafter"/>
</dbReference>
<dbReference type="EMBL" id="ML143386">
    <property type="protein sequence ID" value="TBU35625.1"/>
    <property type="molecule type" value="Genomic_DNA"/>
</dbReference>
<dbReference type="Pfam" id="PF00300">
    <property type="entry name" value="His_Phos_1"/>
    <property type="match status" value="1"/>
</dbReference>